<keyword evidence="5" id="KW-1185">Reference proteome</keyword>
<proteinExistence type="predicted"/>
<feature type="compositionally biased region" description="Polar residues" evidence="2">
    <location>
        <begin position="181"/>
        <end position="192"/>
    </location>
</feature>
<reference evidence="4 5" key="1">
    <citation type="journal article" date="2021" name="Sci. Rep.">
        <title>Chromosome anchoring in Senegalese sole (Solea senegalensis) reveals sex-associated markers and genome rearrangements in flatfish.</title>
        <authorList>
            <person name="Guerrero-Cozar I."/>
            <person name="Gomez-Garrido J."/>
            <person name="Berbel C."/>
            <person name="Martinez-Blanch J.F."/>
            <person name="Alioto T."/>
            <person name="Claros M.G."/>
            <person name="Gagnaire P.A."/>
            <person name="Manchado M."/>
        </authorList>
    </citation>
    <scope>NUCLEOTIDE SEQUENCE [LARGE SCALE GENOMIC DNA]</scope>
    <source>
        <strain evidence="4">Sse05_10M</strain>
    </source>
</reference>
<evidence type="ECO:0000259" key="3">
    <source>
        <dbReference type="PROSITE" id="PS50010"/>
    </source>
</evidence>
<dbReference type="PANTHER" id="PTHR46944">
    <property type="entry name" value="RHO GUANINE NUCLEOTIDE EXCHANGE FACTOR 33"/>
    <property type="match status" value="1"/>
</dbReference>
<evidence type="ECO:0000313" key="4">
    <source>
        <dbReference type="EMBL" id="KAG7509743.1"/>
    </source>
</evidence>
<evidence type="ECO:0000256" key="2">
    <source>
        <dbReference type="SAM" id="MobiDB-lite"/>
    </source>
</evidence>
<feature type="compositionally biased region" description="Polar residues" evidence="2">
    <location>
        <begin position="583"/>
        <end position="593"/>
    </location>
</feature>
<accession>A0AAV6RYL8</accession>
<feature type="compositionally biased region" description="Low complexity" evidence="2">
    <location>
        <begin position="632"/>
        <end position="647"/>
    </location>
</feature>
<feature type="compositionally biased region" description="Basic and acidic residues" evidence="2">
    <location>
        <begin position="466"/>
        <end position="481"/>
    </location>
</feature>
<dbReference type="Pfam" id="PF00621">
    <property type="entry name" value="RhoGEF"/>
    <property type="match status" value="1"/>
</dbReference>
<feature type="compositionally biased region" description="Acidic residues" evidence="2">
    <location>
        <begin position="572"/>
        <end position="581"/>
    </location>
</feature>
<feature type="coiled-coil region" evidence="1">
    <location>
        <begin position="138"/>
        <end position="172"/>
    </location>
</feature>
<feature type="region of interest" description="Disordered" evidence="2">
    <location>
        <begin position="539"/>
        <end position="651"/>
    </location>
</feature>
<feature type="region of interest" description="Disordered" evidence="2">
    <location>
        <begin position="690"/>
        <end position="789"/>
    </location>
</feature>
<dbReference type="EMBL" id="JAGKHQ010000008">
    <property type="protein sequence ID" value="KAG7509743.1"/>
    <property type="molecule type" value="Genomic_DNA"/>
</dbReference>
<feature type="region of interest" description="Disordered" evidence="2">
    <location>
        <begin position="177"/>
        <end position="201"/>
    </location>
</feature>
<dbReference type="PANTHER" id="PTHR46944:SF1">
    <property type="entry name" value="RHO GUANINE NUCLEOTIDE EXCHANGE FACTOR 33"/>
    <property type="match status" value="1"/>
</dbReference>
<dbReference type="InterPro" id="IPR042849">
    <property type="entry name" value="ARHGEF33"/>
</dbReference>
<dbReference type="PROSITE" id="PS50010">
    <property type="entry name" value="DH_2"/>
    <property type="match status" value="1"/>
</dbReference>
<dbReference type="GO" id="GO:0005085">
    <property type="term" value="F:guanyl-nucleotide exchange factor activity"/>
    <property type="evidence" value="ECO:0007669"/>
    <property type="project" value="InterPro"/>
</dbReference>
<dbReference type="InterPro" id="IPR000219">
    <property type="entry name" value="DH_dom"/>
</dbReference>
<dbReference type="AlphaFoldDB" id="A0AAV6RYL8"/>
<comment type="caution">
    <text evidence="4">The sequence shown here is derived from an EMBL/GenBank/DDBJ whole genome shotgun (WGS) entry which is preliminary data.</text>
</comment>
<feature type="region of interest" description="Disordered" evidence="2">
    <location>
        <begin position="457"/>
        <end position="481"/>
    </location>
</feature>
<organism evidence="4 5">
    <name type="scientific">Solea senegalensis</name>
    <name type="common">Senegalese sole</name>
    <dbReference type="NCBI Taxonomy" id="28829"/>
    <lineage>
        <taxon>Eukaryota</taxon>
        <taxon>Metazoa</taxon>
        <taxon>Chordata</taxon>
        <taxon>Craniata</taxon>
        <taxon>Vertebrata</taxon>
        <taxon>Euteleostomi</taxon>
        <taxon>Actinopterygii</taxon>
        <taxon>Neopterygii</taxon>
        <taxon>Teleostei</taxon>
        <taxon>Neoteleostei</taxon>
        <taxon>Acanthomorphata</taxon>
        <taxon>Carangaria</taxon>
        <taxon>Pleuronectiformes</taxon>
        <taxon>Pleuronectoidei</taxon>
        <taxon>Soleidae</taxon>
        <taxon>Solea</taxon>
    </lineage>
</organism>
<sequence>MLPVHWSVSKHDLKPQRVSFLNLDSVSIYDVKGLEHIAFFLPVFLLIRAFCQQRTRIGRNLGSCSHFPCRAELFGCLATSLAEGLLAGATSEQVMKPQEAELVTEISKLQCMVSELKTGFTSALLELSQIQHGDTFLREELEQNRRSCQKKALRLEALVESLREELSVMQRQILQLHSHGQRSQQEVKSTTSKQKERNSDAAEACGGRSQCECSSAPPACLSRGKLLLHCFLQGLKAGLSEGTDARHQVALQLLHSEWEYVSTLNQLYDQYKTPPTHQMAVEPYQTYLRFVEQLLQRHLLFRNTLQERLSAEHWKSLVGDILVQLIGQNDTAFSDMYTGYTTTLASFLSLEFSRLNRPEKGQKAQSGHVDREEMKLLSLLLAPVSRIHSYLNHIQNLLQWTSKEHPDCSLLLGTERALRAILSRCHVILEEDVRWEDAEAAGQSSCSEAAAASTSANCCTRNQQSRSREESNPATHIDEQQTAHLTNGMDVHHSMRLECWSCSPVRRKSSGRDRTSLKQKAVHCGHAYCSLLTPDPAGWAENSDSGQGTFSQPTVKSSNELDAPSGNHDLQDCETDPDDTSAFDYSSVTSCSPDGTLRRDVTGSNSGEDEDEEEEEEEEEEDSQVPVLLKPSYSQKQQQQQSSSSSASRERTVCLRWQIPRLTPHPPLRNTAGSCVDAPKPCLISSHGQRLVSVRKGSPPLHPKSAFRPIWDDPSKQGSQQLDSAPEKEKRPGFVPIQAPARQRFQGFNLSRENLRSGLAQQRGSHAAATSGGGLWDDSEDSEGPCSNV</sequence>
<name>A0AAV6RYL8_SOLSE</name>
<feature type="compositionally biased region" description="Acidic residues" evidence="2">
    <location>
        <begin position="607"/>
        <end position="623"/>
    </location>
</feature>
<feature type="compositionally biased region" description="Polar residues" evidence="2">
    <location>
        <begin position="542"/>
        <end position="560"/>
    </location>
</feature>
<protein>
    <submittedName>
        <fullName evidence="4">Rho guanine nucleotide exchange factor 33-like isoform X1</fullName>
    </submittedName>
</protein>
<dbReference type="Proteomes" id="UP000693946">
    <property type="component" value="Linkage Group LG16"/>
</dbReference>
<keyword evidence="1" id="KW-0175">Coiled coil</keyword>
<feature type="domain" description="DH" evidence="3">
    <location>
        <begin position="245"/>
        <end position="428"/>
    </location>
</feature>
<evidence type="ECO:0000313" key="5">
    <source>
        <dbReference type="Proteomes" id="UP000693946"/>
    </source>
</evidence>
<evidence type="ECO:0000256" key="1">
    <source>
        <dbReference type="SAM" id="Coils"/>
    </source>
</evidence>
<gene>
    <name evidence="4" type="ORF">JOB18_003445</name>
</gene>